<reference evidence="1" key="1">
    <citation type="journal article" date="2020" name="Stud. Mycol.">
        <title>101 Dothideomycetes genomes: a test case for predicting lifestyles and emergence of pathogens.</title>
        <authorList>
            <person name="Haridas S."/>
            <person name="Albert R."/>
            <person name="Binder M."/>
            <person name="Bloem J."/>
            <person name="Labutti K."/>
            <person name="Salamov A."/>
            <person name="Andreopoulos B."/>
            <person name="Baker S."/>
            <person name="Barry K."/>
            <person name="Bills G."/>
            <person name="Bluhm B."/>
            <person name="Cannon C."/>
            <person name="Castanera R."/>
            <person name="Culley D."/>
            <person name="Daum C."/>
            <person name="Ezra D."/>
            <person name="Gonzalez J."/>
            <person name="Henrissat B."/>
            <person name="Kuo A."/>
            <person name="Liang C."/>
            <person name="Lipzen A."/>
            <person name="Lutzoni F."/>
            <person name="Magnuson J."/>
            <person name="Mondo S."/>
            <person name="Nolan M."/>
            <person name="Ohm R."/>
            <person name="Pangilinan J."/>
            <person name="Park H.-J."/>
            <person name="Ramirez L."/>
            <person name="Alfaro M."/>
            <person name="Sun H."/>
            <person name="Tritt A."/>
            <person name="Yoshinaga Y."/>
            <person name="Zwiers L.-H."/>
            <person name="Turgeon B."/>
            <person name="Goodwin S."/>
            <person name="Spatafora J."/>
            <person name="Crous P."/>
            <person name="Grigoriev I."/>
        </authorList>
    </citation>
    <scope>NUCLEOTIDE SEQUENCE</scope>
    <source>
        <strain evidence="1">ATCC 200398</strain>
    </source>
</reference>
<gene>
    <name evidence="1" type="ORF">BDR25DRAFT_360562</name>
</gene>
<sequence length="92" mass="10719">MKQNSLLIVSVRLHARREDARGYVRPLLFVGFTASVALPERKSDASMSRTNSHNFNIAREAKMPKKFITNYEPHHPERCIHLSQFLHTHSFF</sequence>
<evidence type="ECO:0000313" key="2">
    <source>
        <dbReference type="Proteomes" id="UP000799755"/>
    </source>
</evidence>
<comment type="caution">
    <text evidence="1">The sequence shown here is derived from an EMBL/GenBank/DDBJ whole genome shotgun (WGS) entry which is preliminary data.</text>
</comment>
<proteinExistence type="predicted"/>
<keyword evidence="2" id="KW-1185">Reference proteome</keyword>
<evidence type="ECO:0000313" key="1">
    <source>
        <dbReference type="EMBL" id="KAF2465627.1"/>
    </source>
</evidence>
<protein>
    <submittedName>
        <fullName evidence="1">Uncharacterized protein</fullName>
    </submittedName>
</protein>
<dbReference type="Proteomes" id="UP000799755">
    <property type="component" value="Unassembled WGS sequence"/>
</dbReference>
<organism evidence="1 2">
    <name type="scientific">Lindgomyces ingoldianus</name>
    <dbReference type="NCBI Taxonomy" id="673940"/>
    <lineage>
        <taxon>Eukaryota</taxon>
        <taxon>Fungi</taxon>
        <taxon>Dikarya</taxon>
        <taxon>Ascomycota</taxon>
        <taxon>Pezizomycotina</taxon>
        <taxon>Dothideomycetes</taxon>
        <taxon>Pleosporomycetidae</taxon>
        <taxon>Pleosporales</taxon>
        <taxon>Lindgomycetaceae</taxon>
        <taxon>Lindgomyces</taxon>
    </lineage>
</organism>
<accession>A0ACB6QGY9</accession>
<dbReference type="EMBL" id="MU003529">
    <property type="protein sequence ID" value="KAF2465627.1"/>
    <property type="molecule type" value="Genomic_DNA"/>
</dbReference>
<name>A0ACB6QGY9_9PLEO</name>